<evidence type="ECO:0008006" key="3">
    <source>
        <dbReference type="Google" id="ProtNLM"/>
    </source>
</evidence>
<sequence length="57" mass="5933">MQAKLEGLGVRLLGLFVPKVDASAVCRSHSYCTQCGCGCYACCSGAPGECQLIICDC</sequence>
<dbReference type="RefSeq" id="WP_331216431.1">
    <property type="nucleotide sequence ID" value="NZ_JAZGQK010000020.1"/>
</dbReference>
<reference evidence="1 2" key="1">
    <citation type="submission" date="2024-01" db="EMBL/GenBank/DDBJ databases">
        <title>Genome insights into Plantactinospora sonchi sp. nov.</title>
        <authorList>
            <person name="Wang L."/>
        </authorList>
    </citation>
    <scope>NUCLEOTIDE SEQUENCE [LARGE SCALE GENOMIC DNA]</scope>
    <source>
        <strain evidence="1 2">NEAU-QY2</strain>
    </source>
</reference>
<dbReference type="EMBL" id="JAZGQK010000020">
    <property type="protein sequence ID" value="MEE6261318.1"/>
    <property type="molecule type" value="Genomic_DNA"/>
</dbReference>
<organism evidence="1 2">
    <name type="scientific">Plantactinospora sonchi</name>
    <dbReference type="NCBI Taxonomy" id="1544735"/>
    <lineage>
        <taxon>Bacteria</taxon>
        <taxon>Bacillati</taxon>
        <taxon>Actinomycetota</taxon>
        <taxon>Actinomycetes</taxon>
        <taxon>Micromonosporales</taxon>
        <taxon>Micromonosporaceae</taxon>
        <taxon>Plantactinospora</taxon>
    </lineage>
</organism>
<accession>A0ABU7RXU4</accession>
<name>A0ABU7RXU4_9ACTN</name>
<keyword evidence="2" id="KW-1185">Reference proteome</keyword>
<evidence type="ECO:0000313" key="2">
    <source>
        <dbReference type="Proteomes" id="UP001332243"/>
    </source>
</evidence>
<evidence type="ECO:0000313" key="1">
    <source>
        <dbReference type="EMBL" id="MEE6261318.1"/>
    </source>
</evidence>
<protein>
    <recommendedName>
        <fullName evidence="3">Bacteriocin</fullName>
    </recommendedName>
</protein>
<proteinExistence type="predicted"/>
<gene>
    <name evidence="1" type="ORF">V1633_22815</name>
</gene>
<dbReference type="Proteomes" id="UP001332243">
    <property type="component" value="Unassembled WGS sequence"/>
</dbReference>
<comment type="caution">
    <text evidence="1">The sequence shown here is derived from an EMBL/GenBank/DDBJ whole genome shotgun (WGS) entry which is preliminary data.</text>
</comment>